<keyword evidence="3" id="KW-1003">Cell membrane</keyword>
<feature type="transmembrane region" description="Helical" evidence="7">
    <location>
        <begin position="325"/>
        <end position="342"/>
    </location>
</feature>
<dbReference type="Gene3D" id="1.10.3860.10">
    <property type="entry name" value="Sodium:dicarboxylate symporter"/>
    <property type="match status" value="1"/>
</dbReference>
<dbReference type="InterPro" id="IPR036458">
    <property type="entry name" value="Na:dicarbo_symporter_sf"/>
</dbReference>
<feature type="transmembrane region" description="Helical" evidence="7">
    <location>
        <begin position="215"/>
        <end position="238"/>
    </location>
</feature>
<evidence type="ECO:0000256" key="7">
    <source>
        <dbReference type="SAM" id="Phobius"/>
    </source>
</evidence>
<dbReference type="PRINTS" id="PR00173">
    <property type="entry name" value="EDTRNSPORT"/>
</dbReference>
<feature type="transmembrane region" description="Helical" evidence="7">
    <location>
        <begin position="288"/>
        <end position="313"/>
    </location>
</feature>
<keyword evidence="9" id="KW-1185">Reference proteome</keyword>
<organism evidence="8 9">
    <name type="scientific">Ornithinibacillus hominis</name>
    <dbReference type="NCBI Taxonomy" id="2763055"/>
    <lineage>
        <taxon>Bacteria</taxon>
        <taxon>Bacillati</taxon>
        <taxon>Bacillota</taxon>
        <taxon>Bacilli</taxon>
        <taxon>Bacillales</taxon>
        <taxon>Bacillaceae</taxon>
        <taxon>Ornithinibacillus</taxon>
    </lineage>
</organism>
<dbReference type="PANTHER" id="PTHR42865:SF7">
    <property type="entry name" value="PROTON_GLUTAMATE-ASPARTATE SYMPORTER"/>
    <property type="match status" value="1"/>
</dbReference>
<dbReference type="GO" id="GO:0005886">
    <property type="term" value="C:plasma membrane"/>
    <property type="evidence" value="ECO:0007669"/>
    <property type="project" value="UniProtKB-SubCell"/>
</dbReference>
<sequence>MKQLLTAKKHLFTRIAIGFGLGILFGILLPELAIQAKFVGDIYLNLIKMMIIPIIFVAVSTGIINIGSSSDLGRIGFKSIVFFVVMFITTAAISLVISYLIRPGQKINIDAVGYDGEITEPSFADFFMNIVPSNLFQAIAEGDILATILFTLIFSVAIVVIGKEADPVKTFINSLSKVIFKILDFIMELTPIGIISLMAFATAEYGASIFSALGLYIFTAYFACIIVFILVMLIPAWLYSKLNPIDFIKGIYKVWLVSLSTTSSAVTMPTTMRVTRNDFKVSESITNFVIPLGTTINMAGGAVSFSLLAVFVSDFYNIPLGVGQIIYLVIIATILNMAAPGIPGGGIVLGASFLTLLNLPVELMGPIAAIYRLLDMAYTTMNITGDATAAVLIDRLEEKRALKLNKSETLRS</sequence>
<keyword evidence="5 7" id="KW-1133">Transmembrane helix</keyword>
<dbReference type="EMBL" id="JACOOL010000001">
    <property type="protein sequence ID" value="MBC5635199.1"/>
    <property type="molecule type" value="Genomic_DNA"/>
</dbReference>
<accession>A0A923L2D0</accession>
<keyword evidence="2" id="KW-0813">Transport</keyword>
<dbReference type="GO" id="GO:0015293">
    <property type="term" value="F:symporter activity"/>
    <property type="evidence" value="ECO:0007669"/>
    <property type="project" value="UniProtKB-KW"/>
</dbReference>
<feature type="transmembrane region" description="Helical" evidence="7">
    <location>
        <begin position="182"/>
        <end position="203"/>
    </location>
</feature>
<keyword evidence="6 7" id="KW-0472">Membrane</keyword>
<evidence type="ECO:0000256" key="2">
    <source>
        <dbReference type="ARBA" id="ARBA00022448"/>
    </source>
</evidence>
<feature type="transmembrane region" description="Helical" evidence="7">
    <location>
        <begin position="46"/>
        <end position="68"/>
    </location>
</feature>
<evidence type="ECO:0000256" key="6">
    <source>
        <dbReference type="ARBA" id="ARBA00023136"/>
    </source>
</evidence>
<feature type="transmembrane region" description="Helical" evidence="7">
    <location>
        <begin position="348"/>
        <end position="371"/>
    </location>
</feature>
<keyword evidence="4 7" id="KW-0812">Transmembrane</keyword>
<feature type="transmembrane region" description="Helical" evidence="7">
    <location>
        <begin position="250"/>
        <end position="268"/>
    </location>
</feature>
<feature type="transmembrane region" description="Helical" evidence="7">
    <location>
        <begin position="144"/>
        <end position="161"/>
    </location>
</feature>
<name>A0A923L2D0_9BACI</name>
<protein>
    <submittedName>
        <fullName evidence="8">Dicarboxylate/amino acid:cation symporter</fullName>
    </submittedName>
</protein>
<dbReference type="PANTHER" id="PTHR42865">
    <property type="entry name" value="PROTON/GLUTAMATE-ASPARTATE SYMPORTER"/>
    <property type="match status" value="1"/>
</dbReference>
<comment type="subcellular location">
    <subcellularLocation>
        <location evidence="1">Cell membrane</location>
        <topology evidence="1">Multi-pass membrane protein</topology>
    </subcellularLocation>
</comment>
<reference evidence="8" key="1">
    <citation type="submission" date="2020-08" db="EMBL/GenBank/DDBJ databases">
        <title>Genome public.</title>
        <authorList>
            <person name="Liu C."/>
            <person name="Sun Q."/>
        </authorList>
    </citation>
    <scope>NUCLEOTIDE SEQUENCE</scope>
    <source>
        <strain evidence="8">BX22</strain>
    </source>
</reference>
<dbReference type="Proteomes" id="UP000637359">
    <property type="component" value="Unassembled WGS sequence"/>
</dbReference>
<feature type="transmembrane region" description="Helical" evidence="7">
    <location>
        <begin position="80"/>
        <end position="101"/>
    </location>
</feature>
<feature type="transmembrane region" description="Helical" evidence="7">
    <location>
        <begin position="12"/>
        <end position="34"/>
    </location>
</feature>
<dbReference type="InterPro" id="IPR001991">
    <property type="entry name" value="Na-dicarboxylate_symporter"/>
</dbReference>
<evidence type="ECO:0000313" key="8">
    <source>
        <dbReference type="EMBL" id="MBC5635199.1"/>
    </source>
</evidence>
<gene>
    <name evidence="8" type="ORF">H8S33_00025</name>
</gene>
<dbReference type="Pfam" id="PF00375">
    <property type="entry name" value="SDF"/>
    <property type="match status" value="1"/>
</dbReference>
<dbReference type="SUPFAM" id="SSF118215">
    <property type="entry name" value="Proton glutamate symport protein"/>
    <property type="match status" value="1"/>
</dbReference>
<evidence type="ECO:0000256" key="1">
    <source>
        <dbReference type="ARBA" id="ARBA00004651"/>
    </source>
</evidence>
<proteinExistence type="predicted"/>
<evidence type="ECO:0000256" key="3">
    <source>
        <dbReference type="ARBA" id="ARBA00022475"/>
    </source>
</evidence>
<evidence type="ECO:0000313" key="9">
    <source>
        <dbReference type="Proteomes" id="UP000637359"/>
    </source>
</evidence>
<evidence type="ECO:0000256" key="5">
    <source>
        <dbReference type="ARBA" id="ARBA00022989"/>
    </source>
</evidence>
<dbReference type="AlphaFoldDB" id="A0A923L2D0"/>
<dbReference type="RefSeq" id="WP_186867921.1">
    <property type="nucleotide sequence ID" value="NZ_JACOOL010000001.1"/>
</dbReference>
<comment type="caution">
    <text evidence="8">The sequence shown here is derived from an EMBL/GenBank/DDBJ whole genome shotgun (WGS) entry which is preliminary data.</text>
</comment>
<evidence type="ECO:0000256" key="4">
    <source>
        <dbReference type="ARBA" id="ARBA00022692"/>
    </source>
</evidence>